<name>A0A0F6SHS6_9BACT</name>
<keyword evidence="3" id="KW-1185">Reference proteome</keyword>
<accession>A0A0F6SHS6</accession>
<evidence type="ECO:0000313" key="2">
    <source>
        <dbReference type="EMBL" id="AKF10959.1"/>
    </source>
</evidence>
<sequence>MRRCETKQRCDGAQRARVRDRARRRVGPASLVAMLVALAGCGESTTSLLVVVTADPDVRERSASVRLQVTGGHDGDTSELDETHQTNEDAWPLRAVIVPMHGDASRPVDIALEALDANERAVARIRAAPAFEAGRTRVVALHFEASCLGVLSCAAGQTCSEGRCVAVPRQTPDAGVPSMRDDGGAPAPRVDAGPSCRAVTSYADVDGDGWGDDARSRSSCEVPAGYVSRAGDCDDTCAQCTPRGGEICDGARDEDCDGRVDEDCECVIARTRACPGGDDVCVPGVQTCLLGRWGECDGRVDRRDEECNARDDDCDGRIDEDLRRGCGRGCHSTCVLGVWGPCRDGGERCDDD</sequence>
<protein>
    <submittedName>
        <fullName evidence="2">Uncharacterized protein</fullName>
    </submittedName>
</protein>
<evidence type="ECO:0000256" key="1">
    <source>
        <dbReference type="SAM" id="Phobius"/>
    </source>
</evidence>
<keyword evidence="1" id="KW-0812">Transmembrane</keyword>
<organism evidence="2 3">
    <name type="scientific">Sandaracinus amylolyticus</name>
    <dbReference type="NCBI Taxonomy" id="927083"/>
    <lineage>
        <taxon>Bacteria</taxon>
        <taxon>Pseudomonadati</taxon>
        <taxon>Myxococcota</taxon>
        <taxon>Polyangia</taxon>
        <taxon>Polyangiales</taxon>
        <taxon>Sandaracinaceae</taxon>
        <taxon>Sandaracinus</taxon>
    </lineage>
</organism>
<gene>
    <name evidence="2" type="ORF">DB32_008108</name>
</gene>
<proteinExistence type="predicted"/>
<dbReference type="AlphaFoldDB" id="A0A0F6SHS6"/>
<keyword evidence="1" id="KW-0472">Membrane</keyword>
<feature type="transmembrane region" description="Helical" evidence="1">
    <location>
        <begin position="29"/>
        <end position="52"/>
    </location>
</feature>
<keyword evidence="1" id="KW-1133">Transmembrane helix</keyword>
<dbReference type="KEGG" id="samy:DB32_008108"/>
<dbReference type="Proteomes" id="UP000034883">
    <property type="component" value="Chromosome"/>
</dbReference>
<dbReference type="EMBL" id="CP011125">
    <property type="protein sequence ID" value="AKF10959.1"/>
    <property type="molecule type" value="Genomic_DNA"/>
</dbReference>
<reference evidence="2 3" key="1">
    <citation type="submission" date="2015-03" db="EMBL/GenBank/DDBJ databases">
        <title>Genome assembly of Sandaracinus amylolyticus DSM 53668.</title>
        <authorList>
            <person name="Sharma G."/>
            <person name="Subramanian S."/>
        </authorList>
    </citation>
    <scope>NUCLEOTIDE SEQUENCE [LARGE SCALE GENOMIC DNA]</scope>
    <source>
        <strain evidence="2 3">DSM 53668</strain>
    </source>
</reference>
<dbReference type="STRING" id="927083.DB32_008108"/>
<evidence type="ECO:0000313" key="3">
    <source>
        <dbReference type="Proteomes" id="UP000034883"/>
    </source>
</evidence>